<keyword evidence="2" id="KW-0012">Acyltransferase</keyword>
<comment type="caution">
    <text evidence="2">The sequence shown here is derived from an EMBL/GenBank/DDBJ whole genome shotgun (WGS) entry which is preliminary data.</text>
</comment>
<evidence type="ECO:0000313" key="2">
    <source>
        <dbReference type="EMBL" id="MFN0291353.1"/>
    </source>
</evidence>
<dbReference type="Gene3D" id="3.40.630.30">
    <property type="match status" value="1"/>
</dbReference>
<dbReference type="PANTHER" id="PTHR43792:SF1">
    <property type="entry name" value="N-ACETYLTRANSFERASE DOMAIN-CONTAINING PROTEIN"/>
    <property type="match status" value="1"/>
</dbReference>
<accession>A0ABW9JG36</accession>
<evidence type="ECO:0000313" key="3">
    <source>
        <dbReference type="Proteomes" id="UP001517367"/>
    </source>
</evidence>
<dbReference type="InterPro" id="IPR051531">
    <property type="entry name" value="N-acetyltransferase"/>
</dbReference>
<feature type="domain" description="N-acetyltransferase" evidence="1">
    <location>
        <begin position="16"/>
        <end position="154"/>
    </location>
</feature>
<name>A0ABW9JG36_9SPHI</name>
<sequence>MLNLHFNPFPELRTRRLLLRQVLPTDVEAVMKIRGNEEAMRYIPRPRAKTTEDALAVVKMLTDGIKEGKSINWAVSNIHNPSEIYGIMGYVNFYPELNKAEIGYMLHPDYWGKAYVPEAIVEVEKFGFEQINLQSIEAKIDPRNGNSRKILLRNNYQFNKLVEKEMTFQDEELDSEYYIKHKSLGI</sequence>
<organism evidence="2 3">
    <name type="scientific">Pedobacter helvus</name>
    <dbReference type="NCBI Taxonomy" id="2563444"/>
    <lineage>
        <taxon>Bacteria</taxon>
        <taxon>Pseudomonadati</taxon>
        <taxon>Bacteroidota</taxon>
        <taxon>Sphingobacteriia</taxon>
        <taxon>Sphingobacteriales</taxon>
        <taxon>Sphingobacteriaceae</taxon>
        <taxon>Pedobacter</taxon>
    </lineage>
</organism>
<proteinExistence type="predicted"/>
<dbReference type="Proteomes" id="UP001517367">
    <property type="component" value="Unassembled WGS sequence"/>
</dbReference>
<dbReference type="EMBL" id="SRMP02000012">
    <property type="protein sequence ID" value="MFN0291353.1"/>
    <property type="molecule type" value="Genomic_DNA"/>
</dbReference>
<dbReference type="EC" id="2.3.-.-" evidence="2"/>
<dbReference type="Pfam" id="PF13302">
    <property type="entry name" value="Acetyltransf_3"/>
    <property type="match status" value="1"/>
</dbReference>
<reference evidence="2 3" key="1">
    <citation type="submission" date="2024-12" db="EMBL/GenBank/DDBJ databases">
        <authorList>
            <person name="Hu S."/>
        </authorList>
    </citation>
    <scope>NUCLEOTIDE SEQUENCE [LARGE SCALE GENOMIC DNA]</scope>
    <source>
        <strain evidence="2 3">P-25</strain>
    </source>
</reference>
<dbReference type="SUPFAM" id="SSF55729">
    <property type="entry name" value="Acyl-CoA N-acyltransferases (Nat)"/>
    <property type="match status" value="1"/>
</dbReference>
<gene>
    <name evidence="2" type="ORF">E5L68_008110</name>
</gene>
<protein>
    <submittedName>
        <fullName evidence="2">GNAT family N-acetyltransferase</fullName>
        <ecNumber evidence="2">2.3.-.-</ecNumber>
    </submittedName>
</protein>
<dbReference type="GO" id="GO:0016746">
    <property type="term" value="F:acyltransferase activity"/>
    <property type="evidence" value="ECO:0007669"/>
    <property type="project" value="UniProtKB-KW"/>
</dbReference>
<dbReference type="InterPro" id="IPR016181">
    <property type="entry name" value="Acyl_CoA_acyltransferase"/>
</dbReference>
<dbReference type="PANTHER" id="PTHR43792">
    <property type="entry name" value="GNAT FAMILY, PUTATIVE (AFU_ORTHOLOGUE AFUA_3G00765)-RELATED-RELATED"/>
    <property type="match status" value="1"/>
</dbReference>
<dbReference type="InterPro" id="IPR000182">
    <property type="entry name" value="GNAT_dom"/>
</dbReference>
<keyword evidence="3" id="KW-1185">Reference proteome</keyword>
<keyword evidence="2" id="KW-0808">Transferase</keyword>
<dbReference type="RefSeq" id="WP_138727966.1">
    <property type="nucleotide sequence ID" value="NZ_SRMP02000012.1"/>
</dbReference>
<evidence type="ECO:0000259" key="1">
    <source>
        <dbReference type="Pfam" id="PF13302"/>
    </source>
</evidence>